<organism evidence="1">
    <name type="scientific">Gongylonema pulchrum</name>
    <dbReference type="NCBI Taxonomy" id="637853"/>
    <lineage>
        <taxon>Eukaryota</taxon>
        <taxon>Metazoa</taxon>
        <taxon>Ecdysozoa</taxon>
        <taxon>Nematoda</taxon>
        <taxon>Chromadorea</taxon>
        <taxon>Rhabditida</taxon>
        <taxon>Spirurina</taxon>
        <taxon>Spiruromorpha</taxon>
        <taxon>Spiruroidea</taxon>
        <taxon>Gongylonematidae</taxon>
        <taxon>Gongylonema</taxon>
    </lineage>
</organism>
<accession>A0A183DLM5</accession>
<protein>
    <submittedName>
        <fullName evidence="1">Nuclear transition protein 2</fullName>
    </submittedName>
</protein>
<dbReference type="AlphaFoldDB" id="A0A183DLM5"/>
<dbReference type="WBParaSite" id="GPUH_0000962701-mRNA-1">
    <property type="protein sequence ID" value="GPUH_0000962701-mRNA-1"/>
    <property type="gene ID" value="GPUH_0000962701"/>
</dbReference>
<reference evidence="1" key="1">
    <citation type="submission" date="2016-06" db="UniProtKB">
        <authorList>
            <consortium name="WormBaseParasite"/>
        </authorList>
    </citation>
    <scope>IDENTIFICATION</scope>
</reference>
<evidence type="ECO:0000313" key="1">
    <source>
        <dbReference type="WBParaSite" id="GPUH_0000962701-mRNA-1"/>
    </source>
</evidence>
<proteinExistence type="predicted"/>
<sequence>LPSPNSICWRSATTHQSSGAGTYHGSPVRKCSVRRNRYRCRIQISKRHACK</sequence>
<name>A0A183DLM5_9BILA</name>